<dbReference type="GO" id="GO:0004563">
    <property type="term" value="F:beta-N-acetylhexosaminidase activity"/>
    <property type="evidence" value="ECO:0007669"/>
    <property type="project" value="UniProtKB-EC"/>
</dbReference>
<keyword evidence="4 7" id="KW-0378">Hydrolase</keyword>
<name>A0A173ZLU9_9FIRM</name>
<dbReference type="EC" id="3.2.1.52" evidence="3"/>
<sequence>MFDFKAKPFYLKDEQVQWVNDTYEGMSIKEKIGQLFCPIVFTKEEDELRKLVQEKHIGGMLYREGPGEELRQAHKILQDAAKIPLLTASNLEYGGNGSAVEGTYFGREMLVAATGDTEKAYQLGKVSCSEGAAVGVNWSFAPVVDLDQNYHNPITNVRTFGDDLQTVIDMGKAYIKAAEEEGVATSVKHFPGDGVDERDQHLLTSVNSLSCEEWDATYGKIYEEMIEAGTLTVMAAHIAMPAYEEYFDGKPCEKIIPATLSKNLMIHLLREKLGFNGLITTDATPMVGFCSASDRATAVPLSIENGCDVFLFNRNMEEDYRFMTEGYEKGILSEARLEEAVKRILATKAAMKLPEKKAEGILVPGPEALEILKCEKHDVWAKECADQGVTLVKDTQNLLPICAEKQKRILLELMGDFPSNERVWTYFKEKLESEGFEVTVYENEGFEVLEDTVENFKHRYDLILYLANIETASNKTVSRLNWHTMFGLGNNMPWMVHEIPAVFVSVGNPYHLLDAPMLKTFINGYCNSEYVMDAVIEKMMGRSEFKGTSPIDPFCGKMDLKF</sequence>
<dbReference type="Gene3D" id="3.20.20.300">
    <property type="entry name" value="Glycoside hydrolase, family 3, N-terminal domain"/>
    <property type="match status" value="1"/>
</dbReference>
<gene>
    <name evidence="7" type="primary">nag3_1</name>
    <name evidence="7" type="ORF">ERS852491_00459</name>
</gene>
<dbReference type="InterPro" id="IPR017853">
    <property type="entry name" value="GH"/>
</dbReference>
<dbReference type="InterPro" id="IPR001764">
    <property type="entry name" value="Glyco_hydro_3_N"/>
</dbReference>
<protein>
    <recommendedName>
        <fullName evidence="3">beta-N-acetylhexosaminidase</fullName>
        <ecNumber evidence="3">3.2.1.52</ecNumber>
    </recommendedName>
</protein>
<evidence type="ECO:0000256" key="1">
    <source>
        <dbReference type="ARBA" id="ARBA00001231"/>
    </source>
</evidence>
<comment type="catalytic activity">
    <reaction evidence="1">
        <text>Hydrolysis of terminal non-reducing N-acetyl-D-hexosamine residues in N-acetyl-beta-D-hexosaminides.</text>
        <dbReference type="EC" id="3.2.1.52"/>
    </reaction>
</comment>
<dbReference type="OrthoDB" id="9805821at2"/>
<dbReference type="RefSeq" id="WP_055150598.1">
    <property type="nucleotide sequence ID" value="NZ_CYZU01000003.1"/>
</dbReference>
<evidence type="ECO:0000313" key="8">
    <source>
        <dbReference type="Proteomes" id="UP000095544"/>
    </source>
</evidence>
<reference evidence="7 8" key="1">
    <citation type="submission" date="2015-09" db="EMBL/GenBank/DDBJ databases">
        <authorList>
            <consortium name="Pathogen Informatics"/>
        </authorList>
    </citation>
    <scope>NUCLEOTIDE SEQUENCE [LARGE SCALE GENOMIC DNA]</scope>
    <source>
        <strain evidence="7 8">2789STDY5834876</strain>
    </source>
</reference>
<dbReference type="GO" id="GO:0009254">
    <property type="term" value="P:peptidoglycan turnover"/>
    <property type="evidence" value="ECO:0007669"/>
    <property type="project" value="TreeGrafter"/>
</dbReference>
<dbReference type="Pfam" id="PF00933">
    <property type="entry name" value="Glyco_hydro_3"/>
    <property type="match status" value="1"/>
</dbReference>
<keyword evidence="5 7" id="KW-0326">Glycosidase</keyword>
<dbReference type="Proteomes" id="UP000095544">
    <property type="component" value="Unassembled WGS sequence"/>
</dbReference>
<comment type="similarity">
    <text evidence="2">Belongs to the glycosyl hydrolase 3 family.</text>
</comment>
<evidence type="ECO:0000256" key="3">
    <source>
        <dbReference type="ARBA" id="ARBA00012663"/>
    </source>
</evidence>
<evidence type="ECO:0000256" key="4">
    <source>
        <dbReference type="ARBA" id="ARBA00022801"/>
    </source>
</evidence>
<dbReference type="STRING" id="39482.ERS852491_00459"/>
<dbReference type="InterPro" id="IPR050226">
    <property type="entry name" value="NagZ_Beta-hexosaminidase"/>
</dbReference>
<evidence type="ECO:0000259" key="6">
    <source>
        <dbReference type="Pfam" id="PF00933"/>
    </source>
</evidence>
<dbReference type="SUPFAM" id="SSF51445">
    <property type="entry name" value="(Trans)glycosidases"/>
    <property type="match status" value="1"/>
</dbReference>
<dbReference type="Gene3D" id="3.40.50.1700">
    <property type="entry name" value="Glycoside hydrolase family 3 C-terminal domain"/>
    <property type="match status" value="1"/>
</dbReference>
<dbReference type="InterPro" id="IPR036881">
    <property type="entry name" value="Glyco_hydro_3_C_sf"/>
</dbReference>
<accession>A0A173ZLU9</accession>
<dbReference type="GO" id="GO:0005975">
    <property type="term" value="P:carbohydrate metabolic process"/>
    <property type="evidence" value="ECO:0007669"/>
    <property type="project" value="InterPro"/>
</dbReference>
<evidence type="ECO:0000256" key="5">
    <source>
        <dbReference type="ARBA" id="ARBA00023295"/>
    </source>
</evidence>
<dbReference type="PANTHER" id="PTHR30480">
    <property type="entry name" value="BETA-HEXOSAMINIDASE-RELATED"/>
    <property type="match status" value="1"/>
</dbReference>
<dbReference type="InterPro" id="IPR036962">
    <property type="entry name" value="Glyco_hydro_3_N_sf"/>
</dbReference>
<dbReference type="PANTHER" id="PTHR30480:SF13">
    <property type="entry name" value="BETA-HEXOSAMINIDASE"/>
    <property type="match status" value="1"/>
</dbReference>
<feature type="domain" description="Glycoside hydrolase family 3 N-terminal" evidence="6">
    <location>
        <begin position="28"/>
        <end position="345"/>
    </location>
</feature>
<evidence type="ECO:0000256" key="2">
    <source>
        <dbReference type="ARBA" id="ARBA00005336"/>
    </source>
</evidence>
<organism evidence="7 8">
    <name type="scientific">Faecalicatena contorta</name>
    <dbReference type="NCBI Taxonomy" id="39482"/>
    <lineage>
        <taxon>Bacteria</taxon>
        <taxon>Bacillati</taxon>
        <taxon>Bacillota</taxon>
        <taxon>Clostridia</taxon>
        <taxon>Lachnospirales</taxon>
        <taxon>Lachnospiraceae</taxon>
        <taxon>Faecalicatena</taxon>
    </lineage>
</organism>
<dbReference type="EMBL" id="CYZU01000003">
    <property type="protein sequence ID" value="CUN77201.1"/>
    <property type="molecule type" value="Genomic_DNA"/>
</dbReference>
<dbReference type="AlphaFoldDB" id="A0A173ZLU9"/>
<evidence type="ECO:0000313" key="7">
    <source>
        <dbReference type="EMBL" id="CUN77201.1"/>
    </source>
</evidence>
<proteinExistence type="inferred from homology"/>